<feature type="compositionally biased region" description="Basic residues" evidence="14">
    <location>
        <begin position="312"/>
        <end position="321"/>
    </location>
</feature>
<dbReference type="InterPro" id="IPR050108">
    <property type="entry name" value="CDK"/>
</dbReference>
<evidence type="ECO:0000256" key="3">
    <source>
        <dbReference type="ARBA" id="ARBA00012425"/>
    </source>
</evidence>
<feature type="compositionally biased region" description="Basic and acidic residues" evidence="14">
    <location>
        <begin position="471"/>
        <end position="481"/>
    </location>
</feature>
<proteinExistence type="inferred from homology"/>
<feature type="compositionally biased region" description="Basic residues" evidence="14">
    <location>
        <begin position="433"/>
        <end position="446"/>
    </location>
</feature>
<dbReference type="Gene3D" id="3.30.200.20">
    <property type="entry name" value="Phosphorylase Kinase, domain 1"/>
    <property type="match status" value="1"/>
</dbReference>
<dbReference type="EC" id="2.7.11.22" evidence="3"/>
<evidence type="ECO:0000259" key="15">
    <source>
        <dbReference type="PROSITE" id="PS50011"/>
    </source>
</evidence>
<dbReference type="CDD" id="cd07843">
    <property type="entry name" value="STKc_CDC2L1"/>
    <property type="match status" value="1"/>
</dbReference>
<dbReference type="PROSITE" id="PS00108">
    <property type="entry name" value="PROTEIN_KINASE_ST"/>
    <property type="match status" value="1"/>
</dbReference>
<dbReference type="InterPro" id="IPR008271">
    <property type="entry name" value="Ser/Thr_kinase_AS"/>
</dbReference>
<evidence type="ECO:0000256" key="5">
    <source>
        <dbReference type="ARBA" id="ARBA00022553"/>
    </source>
</evidence>
<evidence type="ECO:0000256" key="1">
    <source>
        <dbReference type="ARBA" id="ARBA00001946"/>
    </source>
</evidence>
<accession>A0A183T685</accession>
<dbReference type="Pfam" id="PF00069">
    <property type="entry name" value="Pkinase"/>
    <property type="match status" value="1"/>
</dbReference>
<dbReference type="InterPro" id="IPR045267">
    <property type="entry name" value="CDK11/PITSLRE_STKc"/>
</dbReference>
<feature type="compositionally biased region" description="Basic and acidic residues" evidence="14">
    <location>
        <begin position="10"/>
        <end position="19"/>
    </location>
</feature>
<keyword evidence="5" id="KW-0597">Phosphoprotein</keyword>
<comment type="catalytic activity">
    <reaction evidence="11">
        <text>L-threonyl-[protein] + ATP = O-phospho-L-threonyl-[protein] + ADP + H(+)</text>
        <dbReference type="Rhea" id="RHEA:46608"/>
        <dbReference type="Rhea" id="RHEA-COMP:11060"/>
        <dbReference type="Rhea" id="RHEA-COMP:11605"/>
        <dbReference type="ChEBI" id="CHEBI:15378"/>
        <dbReference type="ChEBI" id="CHEBI:30013"/>
        <dbReference type="ChEBI" id="CHEBI:30616"/>
        <dbReference type="ChEBI" id="CHEBI:61977"/>
        <dbReference type="ChEBI" id="CHEBI:456216"/>
        <dbReference type="EC" id="2.7.11.22"/>
    </reaction>
</comment>
<feature type="compositionally biased region" description="Basic and acidic residues" evidence="14">
    <location>
        <begin position="331"/>
        <end position="340"/>
    </location>
</feature>
<dbReference type="SMART" id="SM00220">
    <property type="entry name" value="S_TKc"/>
    <property type="match status" value="1"/>
</dbReference>
<dbReference type="Gene3D" id="1.10.510.10">
    <property type="entry name" value="Transferase(Phosphotransferase) domain 1"/>
    <property type="match status" value="1"/>
</dbReference>
<dbReference type="STRING" id="70667.A0A183T685"/>
<dbReference type="GO" id="GO:0005634">
    <property type="term" value="C:nucleus"/>
    <property type="evidence" value="ECO:0007669"/>
    <property type="project" value="TreeGrafter"/>
</dbReference>
<evidence type="ECO:0000256" key="9">
    <source>
        <dbReference type="ARBA" id="ARBA00022840"/>
    </source>
</evidence>
<dbReference type="GO" id="GO:0005524">
    <property type="term" value="F:ATP binding"/>
    <property type="evidence" value="ECO:0007669"/>
    <property type="project" value="UniProtKB-KW"/>
</dbReference>
<keyword evidence="6" id="KW-0808">Transferase</keyword>
<dbReference type="PROSITE" id="PS50011">
    <property type="entry name" value="PROTEIN_KINASE_DOM"/>
    <property type="match status" value="1"/>
</dbReference>
<keyword evidence="8" id="KW-0418">Kinase</keyword>
<evidence type="ECO:0000256" key="7">
    <source>
        <dbReference type="ARBA" id="ARBA00022741"/>
    </source>
</evidence>
<evidence type="ECO:0000313" key="17">
    <source>
        <dbReference type="Proteomes" id="UP000275846"/>
    </source>
</evidence>
<feature type="compositionally biased region" description="Basic and acidic residues" evidence="14">
    <location>
        <begin position="168"/>
        <end position="186"/>
    </location>
</feature>
<organism evidence="18">
    <name type="scientific">Schistocephalus solidus</name>
    <name type="common">Tapeworm</name>
    <dbReference type="NCBI Taxonomy" id="70667"/>
    <lineage>
        <taxon>Eukaryota</taxon>
        <taxon>Metazoa</taxon>
        <taxon>Spiralia</taxon>
        <taxon>Lophotrochozoa</taxon>
        <taxon>Platyhelminthes</taxon>
        <taxon>Cestoda</taxon>
        <taxon>Eucestoda</taxon>
        <taxon>Diphyllobothriidea</taxon>
        <taxon>Diphyllobothriidae</taxon>
        <taxon>Schistocephalus</taxon>
    </lineage>
</organism>
<feature type="compositionally biased region" description="Basic and acidic residues" evidence="14">
    <location>
        <begin position="255"/>
        <end position="267"/>
    </location>
</feature>
<comment type="catalytic activity">
    <reaction evidence="12">
        <text>L-seryl-[protein] + ATP = O-phospho-L-seryl-[protein] + ADP + H(+)</text>
        <dbReference type="Rhea" id="RHEA:17989"/>
        <dbReference type="Rhea" id="RHEA-COMP:9863"/>
        <dbReference type="Rhea" id="RHEA-COMP:11604"/>
        <dbReference type="ChEBI" id="CHEBI:15378"/>
        <dbReference type="ChEBI" id="CHEBI:29999"/>
        <dbReference type="ChEBI" id="CHEBI:30616"/>
        <dbReference type="ChEBI" id="CHEBI:83421"/>
        <dbReference type="ChEBI" id="CHEBI:456216"/>
        <dbReference type="EC" id="2.7.11.22"/>
    </reaction>
</comment>
<evidence type="ECO:0000256" key="12">
    <source>
        <dbReference type="ARBA" id="ARBA00048367"/>
    </source>
</evidence>
<evidence type="ECO:0000256" key="13">
    <source>
        <dbReference type="ARBA" id="ARBA00079859"/>
    </source>
</evidence>
<dbReference type="AlphaFoldDB" id="A0A183T685"/>
<evidence type="ECO:0000313" key="18">
    <source>
        <dbReference type="WBParaSite" id="SSLN_0001243301-mRNA-1"/>
    </source>
</evidence>
<reference evidence="16 17" key="2">
    <citation type="submission" date="2018-11" db="EMBL/GenBank/DDBJ databases">
        <authorList>
            <consortium name="Pathogen Informatics"/>
        </authorList>
    </citation>
    <scope>NUCLEOTIDE SEQUENCE [LARGE SCALE GENOMIC DNA]</scope>
    <source>
        <strain evidence="16 17">NST_G2</strain>
    </source>
</reference>
<feature type="region of interest" description="Disordered" evidence="14">
    <location>
        <begin position="919"/>
        <end position="1021"/>
    </location>
</feature>
<name>A0A183T685_SCHSO</name>
<feature type="compositionally biased region" description="Polar residues" evidence="14">
    <location>
        <begin position="77"/>
        <end position="88"/>
    </location>
</feature>
<dbReference type="InterPro" id="IPR011009">
    <property type="entry name" value="Kinase-like_dom_sf"/>
</dbReference>
<evidence type="ECO:0000256" key="6">
    <source>
        <dbReference type="ARBA" id="ARBA00022679"/>
    </source>
</evidence>
<feature type="domain" description="Protein kinase" evidence="15">
    <location>
        <begin position="589"/>
        <end position="908"/>
    </location>
</feature>
<evidence type="ECO:0000313" key="16">
    <source>
        <dbReference type="EMBL" id="VDL98370.1"/>
    </source>
</evidence>
<reference evidence="18" key="1">
    <citation type="submission" date="2016-06" db="UniProtKB">
        <authorList>
            <consortium name="WormBaseParasite"/>
        </authorList>
    </citation>
    <scope>IDENTIFICATION</scope>
</reference>
<dbReference type="GO" id="GO:0007346">
    <property type="term" value="P:regulation of mitotic cell cycle"/>
    <property type="evidence" value="ECO:0007669"/>
    <property type="project" value="TreeGrafter"/>
</dbReference>
<feature type="compositionally biased region" description="Basic residues" evidence="14">
    <location>
        <begin position="110"/>
        <end position="120"/>
    </location>
</feature>
<protein>
    <recommendedName>
        <fullName evidence="3">cyclin-dependent kinase</fullName>
        <ecNumber evidence="3">2.7.11.22</ecNumber>
    </recommendedName>
    <alternativeName>
        <fullName evidence="13">Galactosyltransferase-associated protein kinase p58/GTA</fullName>
    </alternativeName>
</protein>
<dbReference type="FunFam" id="3.30.200.20:FF:000054">
    <property type="entry name" value="Cyclin-dependent kinase 11B"/>
    <property type="match status" value="1"/>
</dbReference>
<dbReference type="SUPFAM" id="SSF56112">
    <property type="entry name" value="Protein kinase-like (PK-like)"/>
    <property type="match status" value="1"/>
</dbReference>
<feature type="region of interest" description="Disordered" evidence="14">
    <location>
        <begin position="1"/>
        <end position="503"/>
    </location>
</feature>
<keyword evidence="17" id="KW-1185">Reference proteome</keyword>
<feature type="compositionally biased region" description="Acidic residues" evidence="14">
    <location>
        <begin position="38"/>
        <end position="50"/>
    </location>
</feature>
<dbReference type="EMBL" id="UYSU01036934">
    <property type="protein sequence ID" value="VDL98370.1"/>
    <property type="molecule type" value="Genomic_DNA"/>
</dbReference>
<feature type="compositionally biased region" description="Low complexity" evidence="14">
    <location>
        <begin position="998"/>
        <end position="1007"/>
    </location>
</feature>
<evidence type="ECO:0000256" key="11">
    <source>
        <dbReference type="ARBA" id="ARBA00047811"/>
    </source>
</evidence>
<evidence type="ECO:0000256" key="2">
    <source>
        <dbReference type="ARBA" id="ARBA00006485"/>
    </source>
</evidence>
<gene>
    <name evidence="16" type="ORF">SSLN_LOCUS11985</name>
</gene>
<feature type="compositionally biased region" description="Low complexity" evidence="14">
    <location>
        <begin position="447"/>
        <end position="467"/>
    </location>
</feature>
<dbReference type="WBParaSite" id="SSLN_0001243301-mRNA-1">
    <property type="protein sequence ID" value="SSLN_0001243301-mRNA-1"/>
    <property type="gene ID" value="SSLN_0001243301"/>
</dbReference>
<dbReference type="PANTHER" id="PTHR24056:SF107">
    <property type="entry name" value="CYCLIN-DEPENDENT KINASE 11A-RELATED"/>
    <property type="match status" value="1"/>
</dbReference>
<comment type="cofactor">
    <cofactor evidence="1">
        <name>Mg(2+)</name>
        <dbReference type="ChEBI" id="CHEBI:18420"/>
    </cofactor>
</comment>
<comment type="similarity">
    <text evidence="2">Belongs to the protein kinase superfamily. CMGC Ser/Thr protein kinase family. CDC2/CDKX subfamily.</text>
</comment>
<evidence type="ECO:0000256" key="10">
    <source>
        <dbReference type="ARBA" id="ARBA00023306"/>
    </source>
</evidence>
<evidence type="ECO:0000256" key="14">
    <source>
        <dbReference type="SAM" id="MobiDB-lite"/>
    </source>
</evidence>
<keyword evidence="7" id="KW-0547">Nucleotide-binding</keyword>
<keyword evidence="9" id="KW-0067">ATP-binding</keyword>
<sequence length="1021" mass="114949">MESQSNKQHTRTEIPERRSSGYHGSGRGSEPLQLLQVQEEELDYGEDDELYAPQPSSRSPREEGEALSEDEVLAATVGTSGHRVSSAASRRPPKDREEGEASSDEEQQHRQRNRQHRRDQRHAQSQQRQNKSSREGRHGHSQKRHVPPPPVTELRPRSPSPSPTPAKVPRDPLDDGGEAREAEYRQRLAARQAQRQLDKPTDVVHPLIPLRSKFDSSPESNQEVQEEEQEQEKQVLSREKLKRPPSSAENLLSAKHADIATFEEPRSDLYSQSKRHRPADHPDKSSKAAKKATLPENAFSSQPDLEEFARERLHRHHHGSRSKAPGLEVSTSDRRPDRKGQLSGPGSSYLSPAASPQQPQPPEQQHRSMQRRSCSNSSVSRSSSRSPPAHLRNRSRSPPRDRPSANRSGANVAVPKHKPKRPGPLDVVTTVPVKKKHRKQKGRHSSRSSVSPSSPSSSSPSLSQLSQNEEPNDRGNREHILQRAPPTEPLGEMLRNPPQRMPIDGSRFKYASSEEEDAEEELEVEEMGVESVEQQAFGVRVPAEDGTKGDVNVLDDLQRERQQQAPIMAQPAKPYYYPSIQGCRSVDEFECLNRIEEGTYGVVYRARDKKTNEIVALKRLKMEKERDGFPITSLREINTLMKAQHENIVTVREVVVGNNMDKIYLVMDYVEHDLKALMERTIEVKEAFIYLEIRSRQKMDKSSRPSYLFEFKVMSGPFSVGEVKCLLTQLLRAVRHLHNNWILHRDLKTSNLLLSHSGILRVGDFGLAREYGSPLKHYTEVVVTLWYRAPELLLGTKQYSCPIDLWSVGCIFAEFLLQRPLFPGKGEVDELNMIFRDLGTPNERIWPGVTSLPGMKRCVFTEYAYNQLRRRFTEKQISDHGFDLLNSFLTYCPERRITADKALSHPYFSERPRAIDPSMFPTWPAKSEGGKVSSRRVNSPRPPPGGGALAAAAEHRGPSGGASTFSHLGAAFDRLQQPPPPLGGQRFYARSPSRPNTAQGAGSQQPGMGSGGPDQGFLLRF</sequence>
<dbReference type="PANTHER" id="PTHR24056">
    <property type="entry name" value="CELL DIVISION PROTEIN KINASE"/>
    <property type="match status" value="1"/>
</dbReference>
<dbReference type="InterPro" id="IPR000719">
    <property type="entry name" value="Prot_kinase_dom"/>
</dbReference>
<evidence type="ECO:0000256" key="8">
    <source>
        <dbReference type="ARBA" id="ARBA00022777"/>
    </source>
</evidence>
<keyword evidence="4" id="KW-0723">Serine/threonine-protein kinase</keyword>
<evidence type="ECO:0000256" key="4">
    <source>
        <dbReference type="ARBA" id="ARBA00022527"/>
    </source>
</evidence>
<keyword evidence="10" id="KW-0131">Cell cycle</keyword>
<feature type="compositionally biased region" description="Low complexity" evidence="14">
    <location>
        <begin position="371"/>
        <end position="386"/>
    </location>
</feature>
<feature type="compositionally biased region" description="Low complexity" evidence="14">
    <location>
        <begin position="28"/>
        <end position="37"/>
    </location>
</feature>
<dbReference type="GO" id="GO:0004693">
    <property type="term" value="F:cyclin-dependent protein serine/threonine kinase activity"/>
    <property type="evidence" value="ECO:0007669"/>
    <property type="project" value="UniProtKB-EC"/>
</dbReference>
<dbReference type="Proteomes" id="UP000275846">
    <property type="component" value="Unassembled WGS sequence"/>
</dbReference>
<dbReference type="OrthoDB" id="647at2759"/>
<dbReference type="FunFam" id="1.10.510.10:FF:000124">
    <property type="entry name" value="cyclin-dependent kinase 11B isoform X1"/>
    <property type="match status" value="1"/>
</dbReference>